<feature type="compositionally biased region" description="Basic and acidic residues" evidence="2">
    <location>
        <begin position="61"/>
        <end position="76"/>
    </location>
</feature>
<dbReference type="VEuPathDB" id="AmoebaDB:EHI8A_134000"/>
<comment type="caution">
    <text evidence="3">The sequence shown here is derived from an EMBL/GenBank/DDBJ whole genome shotgun (WGS) entry which is preliminary data.</text>
</comment>
<feature type="coiled-coil region" evidence="1">
    <location>
        <begin position="210"/>
        <end position="252"/>
    </location>
</feature>
<dbReference type="VEuPathDB" id="AmoebaDB:EHI_095200"/>
<keyword evidence="1" id="KW-0175">Coiled coil</keyword>
<organism evidence="3 4">
    <name type="scientific">Entamoeba histolytica</name>
    <dbReference type="NCBI Taxonomy" id="5759"/>
    <lineage>
        <taxon>Eukaryota</taxon>
        <taxon>Amoebozoa</taxon>
        <taxon>Evosea</taxon>
        <taxon>Archamoebae</taxon>
        <taxon>Mastigamoebida</taxon>
        <taxon>Entamoebidae</taxon>
        <taxon>Entamoeba</taxon>
    </lineage>
</organism>
<sequence length="645" mass="76824">MEQRKSHRKTPKGLYISRKKVINASPKDSKRNKLEELRKEYQKAKTDVNKRQASIVVISGKDLENQRKEKKEEKIQKQKNKQKEGRKKQNIVNTNAQCISQELYDTIKEEERNKYIVSSLAMYNLGEYFSNNQERLIPKIRKSRHNKGRKEEEINMESIEEIMEEYKEIKGFTRYVKKSLSEMIEKGKKYGVNKEIIVKVVMKNCGSYFVKNLGRRCSKYIRKMKEKEEETFKEIKETYQKKEKEINIQEKLGKYFGFKKNYNNLQVVIKKLKSAVEFLEKPENVIRKFGKVGEYEERKNEVDESIKRSIESIIKEKEEEINAMEKAIKEYWKESEEENLENYIEFKEYNIVGINKIERIQDKEDIDIKKNIYKKIKEGKEKLEEICKEYNMQKDFGLEEDIIEYGFAKGEVVTVINEYPKEVNELVNKAYSYFQQKQKINQYGNLPRKEKIEEMKRKVVCITFSTKEKTNEFEKYSKFVGIKLTKKCCFSYPGKLQSIIGLYLCREIENKFNKSKYHSWRTLFDSCYVSSNNITYSLFDKYCNQLRKIINDRYSNVDDITQGTACISINTVIKEVIKKYPMSKLEEACDKNQLEKLVDEVRKPLVDRRIEEMKIEANAHVDIKTLMGEEIETEEEDSYSSDYSM</sequence>
<feature type="compositionally biased region" description="Basic residues" evidence="2">
    <location>
        <begin position="77"/>
        <end position="89"/>
    </location>
</feature>
<feature type="region of interest" description="Disordered" evidence="2">
    <location>
        <begin position="1"/>
        <end position="89"/>
    </location>
</feature>
<dbReference type="Proteomes" id="UP000078387">
    <property type="component" value="Unassembled WGS sequence"/>
</dbReference>
<evidence type="ECO:0000313" key="4">
    <source>
        <dbReference type="Proteomes" id="UP000078387"/>
    </source>
</evidence>
<protein>
    <submittedName>
        <fullName evidence="3">Uncharacterized protein</fullName>
    </submittedName>
</protein>
<accession>A0A5K1U2Y3</accession>
<dbReference type="VEuPathDB" id="AmoebaDB:KM1_160830"/>
<dbReference type="EMBL" id="BDEQ01000001">
    <property type="protein sequence ID" value="GAT96389.1"/>
    <property type="molecule type" value="Genomic_DNA"/>
</dbReference>
<proteinExistence type="predicted"/>
<evidence type="ECO:0000256" key="2">
    <source>
        <dbReference type="SAM" id="MobiDB-lite"/>
    </source>
</evidence>
<reference evidence="3 4" key="1">
    <citation type="submission" date="2016-05" db="EMBL/GenBank/DDBJ databases">
        <title>First whole genome sequencing of Entamoeba histolytica HM1:IMSS-clone-6.</title>
        <authorList>
            <person name="Mukherjee Avik.K."/>
            <person name="Izumyama S."/>
            <person name="Nakada-Tsukui K."/>
            <person name="Nozaki T."/>
        </authorList>
    </citation>
    <scope>NUCLEOTIDE SEQUENCE [LARGE SCALE GENOMIC DNA]</scope>
    <source>
        <strain evidence="3 4">HM1:IMSS clone 6</strain>
    </source>
</reference>
<name>A0A5K1U2Y3_ENTHI</name>
<feature type="coiled-coil region" evidence="1">
    <location>
        <begin position="307"/>
        <end position="334"/>
    </location>
</feature>
<evidence type="ECO:0000256" key="1">
    <source>
        <dbReference type="SAM" id="Coils"/>
    </source>
</evidence>
<feature type="compositionally biased region" description="Basic residues" evidence="2">
    <location>
        <begin position="1"/>
        <end position="21"/>
    </location>
</feature>
<gene>
    <name evidence="3" type="ORF">CL6EHI_095200</name>
</gene>
<feature type="compositionally biased region" description="Basic and acidic residues" evidence="2">
    <location>
        <begin position="27"/>
        <end position="50"/>
    </location>
</feature>
<dbReference type="VEuPathDB" id="AmoebaDB:EHI7A_115670"/>
<evidence type="ECO:0000313" key="3">
    <source>
        <dbReference type="EMBL" id="GAT96389.1"/>
    </source>
</evidence>
<dbReference type="VEuPathDB" id="AmoebaDB:EHI5A_127300"/>
<dbReference type="OMA" id="SPKDSKW"/>
<dbReference type="AlphaFoldDB" id="A0A5K1U2Y3"/>